<dbReference type="InterPro" id="IPR012001">
    <property type="entry name" value="Thiamin_PyroP_enz_TPP-bd_dom"/>
</dbReference>
<keyword evidence="3 7" id="KW-0479">Metal-binding</keyword>
<dbReference type="InterPro" id="IPR029035">
    <property type="entry name" value="DHS-like_NAD/FAD-binding_dom"/>
</dbReference>
<comment type="pathway">
    <text evidence="7">Quinol/quinone metabolism; menaquinone biosynthesis.</text>
</comment>
<dbReference type="InterPro" id="IPR032264">
    <property type="entry name" value="MenD_middle"/>
</dbReference>
<dbReference type="PANTHER" id="PTHR42916:SF1">
    <property type="entry name" value="PROTEIN PHYLLO, CHLOROPLASTIC"/>
    <property type="match status" value="1"/>
</dbReference>
<evidence type="ECO:0000259" key="9">
    <source>
        <dbReference type="Pfam" id="PF02776"/>
    </source>
</evidence>
<dbReference type="SUPFAM" id="SSF52467">
    <property type="entry name" value="DHS-like NAD/FAD-binding domain"/>
    <property type="match status" value="1"/>
</dbReference>
<evidence type="ECO:0000313" key="11">
    <source>
        <dbReference type="EMBL" id="MCS4557779.1"/>
    </source>
</evidence>
<reference evidence="12" key="1">
    <citation type="submission" date="2023-07" db="EMBL/GenBank/DDBJ databases">
        <title>Shewanella mangrovi sp. nov., an acetaldehyde- degrading bacterium isolated from mangrove sediment.</title>
        <authorList>
            <person name="Liu Y."/>
        </authorList>
    </citation>
    <scope>NUCLEOTIDE SEQUENCE [LARGE SCALE GENOMIC DNA]</scope>
    <source>
        <strain evidence="12">C32</strain>
    </source>
</reference>
<keyword evidence="6 7" id="KW-0464">Manganese</keyword>
<comment type="caution">
    <text evidence="11">The sequence shown here is derived from an EMBL/GenBank/DDBJ whole genome shotgun (WGS) entry which is preliminary data.</text>
</comment>
<comment type="cofactor">
    <cofactor evidence="7">
        <name>thiamine diphosphate</name>
        <dbReference type="ChEBI" id="CHEBI:58937"/>
    </cofactor>
    <text evidence="7">Binds 1 thiamine pyrophosphate per subunit.</text>
</comment>
<dbReference type="InterPro" id="IPR029061">
    <property type="entry name" value="THDP-binding"/>
</dbReference>
<dbReference type="Pfam" id="PF16582">
    <property type="entry name" value="TPP_enzyme_M_2"/>
    <property type="match status" value="1"/>
</dbReference>
<comment type="cofactor">
    <cofactor evidence="7">
        <name>Mg(2+)</name>
        <dbReference type="ChEBI" id="CHEBI:18420"/>
    </cofactor>
    <cofactor evidence="7">
        <name>Mn(2+)</name>
        <dbReference type="ChEBI" id="CHEBI:29035"/>
    </cofactor>
</comment>
<dbReference type="SUPFAM" id="SSF52518">
    <property type="entry name" value="Thiamin diphosphate-binding fold (THDP-binding)"/>
    <property type="match status" value="2"/>
</dbReference>
<dbReference type="InterPro" id="IPR004433">
    <property type="entry name" value="MenaQ_synth_MenD"/>
</dbReference>
<keyword evidence="1 7" id="KW-0474">Menaquinone biosynthesis</keyword>
<dbReference type="PANTHER" id="PTHR42916">
    <property type="entry name" value="2-SUCCINYL-5-ENOLPYRUVYL-6-HYDROXY-3-CYCLOHEXENE-1-CARBOXYLATE SYNTHASE"/>
    <property type="match status" value="1"/>
</dbReference>
<evidence type="ECO:0000256" key="7">
    <source>
        <dbReference type="HAMAP-Rule" id="MF_01659"/>
    </source>
</evidence>
<dbReference type="CDD" id="cd07037">
    <property type="entry name" value="TPP_PYR_MenD"/>
    <property type="match status" value="1"/>
</dbReference>
<dbReference type="HAMAP" id="MF_01659">
    <property type="entry name" value="MenD"/>
    <property type="match status" value="1"/>
</dbReference>
<dbReference type="Gene3D" id="3.40.50.1220">
    <property type="entry name" value="TPP-binding domain"/>
    <property type="match status" value="1"/>
</dbReference>
<dbReference type="Pfam" id="PF02776">
    <property type="entry name" value="TPP_enzyme_N"/>
    <property type="match status" value="1"/>
</dbReference>
<keyword evidence="12" id="KW-1185">Reference proteome</keyword>
<dbReference type="InterPro" id="IPR011766">
    <property type="entry name" value="TPP_enzyme_TPP-bd"/>
</dbReference>
<proteinExistence type="inferred from homology"/>
<dbReference type="GO" id="GO:0070204">
    <property type="term" value="F:2-succinyl-5-enolpyruvyl-6-hydroxy-3-cyclohexene-1-carboxylic-acid synthase activity"/>
    <property type="evidence" value="ECO:0007669"/>
    <property type="project" value="UniProtKB-EC"/>
</dbReference>
<keyword evidence="4 7" id="KW-0460">Magnesium</keyword>
<dbReference type="NCBIfam" id="TIGR00173">
    <property type="entry name" value="menD"/>
    <property type="match status" value="1"/>
</dbReference>
<feature type="domain" description="Thiamine pyrophosphate enzyme TPP-binding" evidence="8">
    <location>
        <begin position="425"/>
        <end position="556"/>
    </location>
</feature>
<comment type="function">
    <text evidence="7">Catalyzes the thiamine diphosphate-dependent decarboxylation of 2-oxoglutarate and the subsequent addition of the resulting succinic semialdehyde-thiamine pyrophosphate anion to isochorismate to yield 2-succinyl-5-enolpyruvyl-6-hydroxy-3-cyclohexene-1-carboxylate (SEPHCHC).</text>
</comment>
<evidence type="ECO:0000259" key="8">
    <source>
        <dbReference type="Pfam" id="PF02775"/>
    </source>
</evidence>
<keyword evidence="2 7" id="KW-0808">Transferase</keyword>
<evidence type="ECO:0000256" key="3">
    <source>
        <dbReference type="ARBA" id="ARBA00022723"/>
    </source>
</evidence>
<dbReference type="Pfam" id="PF02775">
    <property type="entry name" value="TPP_enzyme_C"/>
    <property type="match status" value="1"/>
</dbReference>
<comment type="similarity">
    <text evidence="7">Belongs to the TPP enzyme family. MenD subfamily.</text>
</comment>
<comment type="catalytic activity">
    <reaction evidence="7">
        <text>isochorismate + 2-oxoglutarate + H(+) = 5-enolpyruvoyl-6-hydroxy-2-succinyl-cyclohex-3-ene-1-carboxylate + CO2</text>
        <dbReference type="Rhea" id="RHEA:25593"/>
        <dbReference type="ChEBI" id="CHEBI:15378"/>
        <dbReference type="ChEBI" id="CHEBI:16526"/>
        <dbReference type="ChEBI" id="CHEBI:16810"/>
        <dbReference type="ChEBI" id="CHEBI:29780"/>
        <dbReference type="ChEBI" id="CHEBI:58818"/>
        <dbReference type="EC" id="2.2.1.9"/>
    </reaction>
</comment>
<gene>
    <name evidence="7 11" type="primary">menD</name>
    <name evidence="11" type="ORF">L9G74_15120</name>
</gene>
<dbReference type="RefSeq" id="WP_238897255.1">
    <property type="nucleotide sequence ID" value="NZ_JAKOGG010000012.1"/>
</dbReference>
<dbReference type="PIRSF" id="PIRSF004983">
    <property type="entry name" value="MenD"/>
    <property type="match status" value="1"/>
</dbReference>
<dbReference type="Proteomes" id="UP001201549">
    <property type="component" value="Unassembled WGS sequence"/>
</dbReference>
<protein>
    <recommendedName>
        <fullName evidence="7">2-succinyl-5-enolpyruvyl-6-hydroxy-3-cyclohexene-1-carboxylate synthase</fullName>
        <shortName evidence="7">SEPHCHC synthase</shortName>
        <ecNumber evidence="7">2.2.1.9</ecNumber>
    </recommendedName>
    <alternativeName>
        <fullName evidence="7">Menaquinone biosynthesis protein MenD</fullName>
    </alternativeName>
</protein>
<comment type="pathway">
    <text evidence="7">Quinol/quinone metabolism; 1,4-dihydroxy-2-naphthoate biosynthesis; 1,4-dihydroxy-2-naphthoate from chorismate: step 2/7.</text>
</comment>
<feature type="domain" description="Menaquinone biosynthesis protein MenD middle" evidence="10">
    <location>
        <begin position="195"/>
        <end position="407"/>
    </location>
</feature>
<organism evidence="11 12">
    <name type="scientific">Shewanella electrica</name>
    <dbReference type="NCBI Taxonomy" id="515560"/>
    <lineage>
        <taxon>Bacteria</taxon>
        <taxon>Pseudomonadati</taxon>
        <taxon>Pseudomonadota</taxon>
        <taxon>Gammaproteobacteria</taxon>
        <taxon>Alteromonadales</taxon>
        <taxon>Shewanellaceae</taxon>
        <taxon>Shewanella</taxon>
    </lineage>
</organism>
<feature type="domain" description="Thiamine pyrophosphate enzyme N-terminal TPP-binding" evidence="9">
    <location>
        <begin position="15"/>
        <end position="121"/>
    </location>
</feature>
<dbReference type="Gene3D" id="3.40.50.970">
    <property type="match status" value="2"/>
</dbReference>
<dbReference type="CDD" id="cd02009">
    <property type="entry name" value="TPP_SHCHC_synthase"/>
    <property type="match status" value="1"/>
</dbReference>
<evidence type="ECO:0000256" key="1">
    <source>
        <dbReference type="ARBA" id="ARBA00022428"/>
    </source>
</evidence>
<evidence type="ECO:0000313" key="12">
    <source>
        <dbReference type="Proteomes" id="UP001201549"/>
    </source>
</evidence>
<evidence type="ECO:0000256" key="2">
    <source>
        <dbReference type="ARBA" id="ARBA00022679"/>
    </source>
</evidence>
<evidence type="ECO:0000256" key="5">
    <source>
        <dbReference type="ARBA" id="ARBA00023052"/>
    </source>
</evidence>
<name>A0ABT2FRC7_9GAMM</name>
<evidence type="ECO:0000259" key="10">
    <source>
        <dbReference type="Pfam" id="PF16582"/>
    </source>
</evidence>
<comment type="subunit">
    <text evidence="7">Homodimer.</text>
</comment>
<sequence length="577" mass="62979">MQNNFHAELNLLWGAFLLEELARLGVQHVCMAPGSRSTPLTLAASQQQKLQQHLHFDERGLGFYALGLAKASRAPVAIITTSGTAVANLYPAVVEAWLTNVPLIVLSGDRPPELIGCGANQAIIQPAIFANYAKRCDLPTPDTSISAKVLLSSIDEAVANLDGPLHVNCMYREPLYPTDLGNPLSANLSLELTLYRDQVSAWLQHNRPYTSFSDAQFANLPSRDALSRFVHGKGVIIAGTLDSSEQPEQLVALAAKLGWPLLTDAQSQLRQHPAAIGNIDQLLQQPQAKALLQQADRVLLFGGRLLSKRLISYLAEQNWHSYWQVLPRQQRLDPSHQSKQVLLANLHQVAELDWPRSSAAHWALPLVTQNEAMSQLFTQQIDHGSFGEAQVIRQIARTQTGQQQLFIGNSLPVRLYDMFAPITSEPATTYTNRGASGIDGLIATSCGVAAHAGRPTTLIIGDISALHDLNSLALARQAQAPLVLVIINNDGGSIFNILPVPDEQVRQQYYRLGHGLEFGYGSAMFGLPYNQVEDLVGFIDAYEDALSYHGASVIEVKVAPTQSSDQIAAIGQWVRQS</sequence>
<evidence type="ECO:0000256" key="6">
    <source>
        <dbReference type="ARBA" id="ARBA00023211"/>
    </source>
</evidence>
<dbReference type="EC" id="2.2.1.9" evidence="7"/>
<accession>A0ABT2FRC7</accession>
<keyword evidence="5 7" id="KW-0786">Thiamine pyrophosphate</keyword>
<evidence type="ECO:0000256" key="4">
    <source>
        <dbReference type="ARBA" id="ARBA00022842"/>
    </source>
</evidence>
<dbReference type="EMBL" id="JAKOGG010000012">
    <property type="protein sequence ID" value="MCS4557779.1"/>
    <property type="molecule type" value="Genomic_DNA"/>
</dbReference>